<reference evidence="2" key="1">
    <citation type="submission" date="2020-03" db="EMBL/GenBank/DDBJ databases">
        <authorList>
            <person name="Weist P."/>
        </authorList>
    </citation>
    <scope>NUCLEOTIDE SEQUENCE</scope>
</reference>
<evidence type="ECO:0000256" key="1">
    <source>
        <dbReference type="SAM" id="MobiDB-lite"/>
    </source>
</evidence>
<organism evidence="2 3">
    <name type="scientific">Pleuronectes platessa</name>
    <name type="common">European plaice</name>
    <dbReference type="NCBI Taxonomy" id="8262"/>
    <lineage>
        <taxon>Eukaryota</taxon>
        <taxon>Metazoa</taxon>
        <taxon>Chordata</taxon>
        <taxon>Craniata</taxon>
        <taxon>Vertebrata</taxon>
        <taxon>Euteleostomi</taxon>
        <taxon>Actinopterygii</taxon>
        <taxon>Neopterygii</taxon>
        <taxon>Teleostei</taxon>
        <taxon>Neoteleostei</taxon>
        <taxon>Acanthomorphata</taxon>
        <taxon>Carangaria</taxon>
        <taxon>Pleuronectiformes</taxon>
        <taxon>Pleuronectoidei</taxon>
        <taxon>Pleuronectidae</taxon>
        <taxon>Pleuronectes</taxon>
    </lineage>
</organism>
<dbReference type="Proteomes" id="UP001153269">
    <property type="component" value="Unassembled WGS sequence"/>
</dbReference>
<keyword evidence="3" id="KW-1185">Reference proteome</keyword>
<feature type="region of interest" description="Disordered" evidence="1">
    <location>
        <begin position="66"/>
        <end position="114"/>
    </location>
</feature>
<name>A0A9N7YX64_PLEPL</name>
<dbReference type="AlphaFoldDB" id="A0A9N7YX64"/>
<sequence>MSDGNDSEGEHRLIGAAPRHSVTQALISTQQVPSECEAETWKETELQSKNFFQSLSNYKAALPAERSLVNVRQKKTGRNRKTRRSRGKTPSTVEPRLKLPLEASGRRTRWNRSG</sequence>
<dbReference type="EMBL" id="CADEAL010003958">
    <property type="protein sequence ID" value="CAB1447761.1"/>
    <property type="molecule type" value="Genomic_DNA"/>
</dbReference>
<proteinExistence type="predicted"/>
<comment type="caution">
    <text evidence="2">The sequence shown here is derived from an EMBL/GenBank/DDBJ whole genome shotgun (WGS) entry which is preliminary data.</text>
</comment>
<gene>
    <name evidence="2" type="ORF">PLEPLA_LOCUS35438</name>
</gene>
<evidence type="ECO:0000313" key="3">
    <source>
        <dbReference type="Proteomes" id="UP001153269"/>
    </source>
</evidence>
<accession>A0A9N7YX64</accession>
<evidence type="ECO:0000313" key="2">
    <source>
        <dbReference type="EMBL" id="CAB1447761.1"/>
    </source>
</evidence>
<protein>
    <submittedName>
        <fullName evidence="2">Uncharacterized protein</fullName>
    </submittedName>
</protein>
<feature type="compositionally biased region" description="Basic residues" evidence="1">
    <location>
        <begin position="72"/>
        <end position="87"/>
    </location>
</feature>